<keyword evidence="7 10" id="KW-1133">Transmembrane helix</keyword>
<dbReference type="KEGG" id="vgu:HYG85_08185"/>
<accession>A0A8J8SBP4</accession>
<organism evidence="11 12">
    <name type="scientific">Vallitalea guaymasensis</name>
    <dbReference type="NCBI Taxonomy" id="1185412"/>
    <lineage>
        <taxon>Bacteria</taxon>
        <taxon>Bacillati</taxon>
        <taxon>Bacillota</taxon>
        <taxon>Clostridia</taxon>
        <taxon>Lachnospirales</taxon>
        <taxon>Vallitaleaceae</taxon>
        <taxon>Vallitalea</taxon>
    </lineage>
</organism>
<dbReference type="GO" id="GO:0005304">
    <property type="term" value="F:L-valine transmembrane transporter activity"/>
    <property type="evidence" value="ECO:0007669"/>
    <property type="project" value="TreeGrafter"/>
</dbReference>
<evidence type="ECO:0000313" key="12">
    <source>
        <dbReference type="Proteomes" id="UP000677305"/>
    </source>
</evidence>
<feature type="transmembrane region" description="Helical" evidence="10">
    <location>
        <begin position="179"/>
        <end position="206"/>
    </location>
</feature>
<evidence type="ECO:0000256" key="10">
    <source>
        <dbReference type="SAM" id="Phobius"/>
    </source>
</evidence>
<evidence type="ECO:0000256" key="4">
    <source>
        <dbReference type="ARBA" id="ARBA00022519"/>
    </source>
</evidence>
<dbReference type="GO" id="GO:0015192">
    <property type="term" value="F:L-phenylalanine transmembrane transporter activity"/>
    <property type="evidence" value="ECO:0007669"/>
    <property type="project" value="TreeGrafter"/>
</dbReference>
<keyword evidence="5 10" id="KW-0812">Transmembrane</keyword>
<feature type="transmembrane region" description="Helical" evidence="10">
    <location>
        <begin position="12"/>
        <end position="33"/>
    </location>
</feature>
<dbReference type="EMBL" id="CP058561">
    <property type="protein sequence ID" value="QUH28897.1"/>
    <property type="molecule type" value="Genomic_DNA"/>
</dbReference>
<dbReference type="AlphaFoldDB" id="A0A8J8SBP4"/>
<comment type="similarity">
    <text evidence="9">Belongs to the binding-protein-dependent transport system permease family. LivHM subfamily.</text>
</comment>
<dbReference type="InterPro" id="IPR001851">
    <property type="entry name" value="ABC_transp_permease"/>
</dbReference>
<dbReference type="PANTHER" id="PTHR11795">
    <property type="entry name" value="BRANCHED-CHAIN AMINO ACID TRANSPORT SYSTEM PERMEASE PROTEIN LIVH"/>
    <property type="match status" value="1"/>
</dbReference>
<keyword evidence="4" id="KW-0997">Cell inner membrane</keyword>
<feature type="transmembrane region" description="Helical" evidence="10">
    <location>
        <begin position="92"/>
        <end position="114"/>
    </location>
</feature>
<sequence length="291" mass="30656">MILQELANGLTLGMVYALIAVGYSLVFGILRLVNFSHGSVYAFGAHITMVFVGYRFGIIPALLISIVATGLLGITIDKVALAPLRAKKSKGIAALITTIGISYIIQNLLMTIFGSQTKFFPKLFDYGTINIFGVKIGTTQIFIFLVSVILLGLLTYIIKGTKIGLGMRAVEQNQKAASLMGINVNFIVTFTFFLGGASAAIAGTLISGYYQMVYPGMGYLAGLKAFSAAVLGGIGILHGSILGGLVIGVSESFAATYIGGGYRDATAFIILIIVLLIKPTGLFGKKGITKV</sequence>
<dbReference type="Proteomes" id="UP000677305">
    <property type="component" value="Chromosome"/>
</dbReference>
<evidence type="ECO:0000256" key="9">
    <source>
        <dbReference type="ARBA" id="ARBA00037998"/>
    </source>
</evidence>
<feature type="transmembrane region" description="Helical" evidence="10">
    <location>
        <begin position="134"/>
        <end position="158"/>
    </location>
</feature>
<dbReference type="Pfam" id="PF02653">
    <property type="entry name" value="BPD_transp_2"/>
    <property type="match status" value="1"/>
</dbReference>
<dbReference type="GO" id="GO:0015808">
    <property type="term" value="P:L-alanine transport"/>
    <property type="evidence" value="ECO:0007669"/>
    <property type="project" value="TreeGrafter"/>
</dbReference>
<evidence type="ECO:0000256" key="7">
    <source>
        <dbReference type="ARBA" id="ARBA00022989"/>
    </source>
</evidence>
<evidence type="ECO:0000256" key="2">
    <source>
        <dbReference type="ARBA" id="ARBA00022448"/>
    </source>
</evidence>
<evidence type="ECO:0000256" key="8">
    <source>
        <dbReference type="ARBA" id="ARBA00023136"/>
    </source>
</evidence>
<reference evidence="11 12" key="1">
    <citation type="submission" date="2020-07" db="EMBL/GenBank/DDBJ databases">
        <title>Vallitalea guaymasensis genome.</title>
        <authorList>
            <person name="Postec A."/>
        </authorList>
    </citation>
    <scope>NUCLEOTIDE SEQUENCE [LARGE SCALE GENOMIC DNA]</scope>
    <source>
        <strain evidence="11 12">Ra1766G1</strain>
    </source>
</reference>
<dbReference type="CDD" id="cd06582">
    <property type="entry name" value="TM_PBP1_LivH_like"/>
    <property type="match status" value="1"/>
</dbReference>
<proteinExistence type="inferred from homology"/>
<dbReference type="GO" id="GO:0015188">
    <property type="term" value="F:L-isoleucine transmembrane transporter activity"/>
    <property type="evidence" value="ECO:0007669"/>
    <property type="project" value="TreeGrafter"/>
</dbReference>
<keyword evidence="2" id="KW-0813">Transport</keyword>
<dbReference type="InterPro" id="IPR052157">
    <property type="entry name" value="BCAA_transport_permease"/>
</dbReference>
<dbReference type="GO" id="GO:0005886">
    <property type="term" value="C:plasma membrane"/>
    <property type="evidence" value="ECO:0007669"/>
    <property type="project" value="UniProtKB-SubCell"/>
</dbReference>
<protein>
    <submittedName>
        <fullName evidence="11">Branched-chain amino acid ABC transporter permease</fullName>
    </submittedName>
</protein>
<evidence type="ECO:0000313" key="11">
    <source>
        <dbReference type="EMBL" id="QUH28897.1"/>
    </source>
</evidence>
<dbReference type="GO" id="GO:0042941">
    <property type="term" value="P:D-alanine transmembrane transport"/>
    <property type="evidence" value="ECO:0007669"/>
    <property type="project" value="TreeGrafter"/>
</dbReference>
<dbReference type="GO" id="GO:0015190">
    <property type="term" value="F:L-leucine transmembrane transporter activity"/>
    <property type="evidence" value="ECO:0007669"/>
    <property type="project" value="TreeGrafter"/>
</dbReference>
<keyword evidence="6" id="KW-0029">Amino-acid transport</keyword>
<keyword evidence="8 10" id="KW-0472">Membrane</keyword>
<evidence type="ECO:0000256" key="6">
    <source>
        <dbReference type="ARBA" id="ARBA00022970"/>
    </source>
</evidence>
<evidence type="ECO:0000256" key="3">
    <source>
        <dbReference type="ARBA" id="ARBA00022475"/>
    </source>
</evidence>
<name>A0A8J8SBP4_9FIRM</name>
<comment type="subcellular location">
    <subcellularLocation>
        <location evidence="1">Cell membrane</location>
        <topology evidence="1">Multi-pass membrane protein</topology>
    </subcellularLocation>
</comment>
<evidence type="ECO:0000256" key="1">
    <source>
        <dbReference type="ARBA" id="ARBA00004651"/>
    </source>
</evidence>
<dbReference type="GO" id="GO:1903806">
    <property type="term" value="P:L-isoleucine import across plasma membrane"/>
    <property type="evidence" value="ECO:0007669"/>
    <property type="project" value="TreeGrafter"/>
</dbReference>
<keyword evidence="12" id="KW-1185">Reference proteome</keyword>
<gene>
    <name evidence="11" type="ORF">HYG85_08185</name>
</gene>
<dbReference type="RefSeq" id="WP_212693086.1">
    <property type="nucleotide sequence ID" value="NZ_CAJXUH010000002.1"/>
</dbReference>
<keyword evidence="3" id="KW-1003">Cell membrane</keyword>
<dbReference type="PANTHER" id="PTHR11795:SF371">
    <property type="entry name" value="HIGH-AFFINITY BRANCHED-CHAIN AMINO ACID TRANSPORT SYSTEM PERMEASE PROTEIN LIVH"/>
    <property type="match status" value="1"/>
</dbReference>
<feature type="transmembrane region" description="Helical" evidence="10">
    <location>
        <begin position="265"/>
        <end position="284"/>
    </location>
</feature>
<evidence type="ECO:0000256" key="5">
    <source>
        <dbReference type="ARBA" id="ARBA00022692"/>
    </source>
</evidence>